<organism evidence="1">
    <name type="scientific">Veillonella atypica</name>
    <dbReference type="NCBI Taxonomy" id="39777"/>
    <lineage>
        <taxon>Bacteria</taxon>
        <taxon>Bacillati</taxon>
        <taxon>Bacillota</taxon>
        <taxon>Negativicutes</taxon>
        <taxon>Veillonellales</taxon>
        <taxon>Veillonellaceae</taxon>
        <taxon>Veillonella</taxon>
    </lineage>
</organism>
<dbReference type="RefSeq" id="WP_156718062.1">
    <property type="nucleotide sequence ID" value="NZ_CACRUN010000012.1"/>
</dbReference>
<accession>A0A6N3AY65</accession>
<dbReference type="AlphaFoldDB" id="A0A6N3AY65"/>
<gene>
    <name evidence="1" type="ORF">VALFYP47_00110</name>
</gene>
<dbReference type="EMBL" id="CACRUN010000012">
    <property type="protein sequence ID" value="VYT95813.1"/>
    <property type="molecule type" value="Genomic_DNA"/>
</dbReference>
<name>A0A6N3AY65_9FIRM</name>
<protein>
    <submittedName>
        <fullName evidence="1">Uncharacterized protein</fullName>
    </submittedName>
</protein>
<sequence>MYHFIITTTGLFNALRRSVFSTINNPKTATFLLGLLYKVNVYTRHISSRKYNEKRDLVHQELKLERKRIRAYADAIRGEEKWNDELERKCIDSVLEFIRFGTYQGEPVLPEPRNGSYTLYPMYKTQRGRSLLDKEKQRFAEENQYTYDHMLRYFISLLYAPDGAFHRVDDFQRIKAPISTSSIQTALDDINTSELPSILDVKSLPDSYTAMSWNSIDLEFLFIADAVGAYMIRGMRGYTESEQLNALCDDETLMAICESPYKCLNPSSMYDYLYPDILPVDNFIPVYDESNHSSDILVSYYAHSKIDLFQDNWSAYDGDGIEEYVQDRLTGPMMDNIIKRLSKEKLFIELHPKPEYRKEYLDFLLPYTTERCLGEHKFIAPKEIDIITKKVYCMLDACRSIIDNSQLYGSILPILDAIDELIGDMSLSLDSPWKVEYVKKVSRLSQWYRALAYAFTGRSGADDIFKAIIEQQEWNPLVYDIKKDYYMAEWGELSKAFDLDTVRYALLQYCVSMDYQDVYEQYLQTLCPNITLSEFDYERQTSILLKQHIHKKDYCYAGRDVALWTKVLWKFYVDEIDQSLWHEIATLWEKWREVHCFDDLYAYQISVKYMVNLAMHFGDIQRAECYKQTVSDDVSTFMHDMGMPEFGNYPWTAISYYIMADTNQSLGLVEQAMEEFHKAYIIKLHAKSSWEFYEQCNGNAWQIPISRFEYRGTIFGYIYWGDMPKLSSIKAYKQALAPYMTYIMD</sequence>
<evidence type="ECO:0000313" key="1">
    <source>
        <dbReference type="EMBL" id="VYT95813.1"/>
    </source>
</evidence>
<proteinExistence type="predicted"/>
<reference evidence="1" key="1">
    <citation type="submission" date="2019-11" db="EMBL/GenBank/DDBJ databases">
        <authorList>
            <person name="Feng L."/>
        </authorList>
    </citation>
    <scope>NUCLEOTIDE SEQUENCE</scope>
    <source>
        <strain evidence="1">VatypicaLFYP47</strain>
    </source>
</reference>